<dbReference type="EMBL" id="GBXM01102844">
    <property type="protein sequence ID" value="JAH05733.1"/>
    <property type="molecule type" value="Transcribed_RNA"/>
</dbReference>
<organism evidence="1">
    <name type="scientific">Anguilla anguilla</name>
    <name type="common">European freshwater eel</name>
    <name type="synonym">Muraena anguilla</name>
    <dbReference type="NCBI Taxonomy" id="7936"/>
    <lineage>
        <taxon>Eukaryota</taxon>
        <taxon>Metazoa</taxon>
        <taxon>Chordata</taxon>
        <taxon>Craniata</taxon>
        <taxon>Vertebrata</taxon>
        <taxon>Euteleostomi</taxon>
        <taxon>Actinopterygii</taxon>
        <taxon>Neopterygii</taxon>
        <taxon>Teleostei</taxon>
        <taxon>Anguilliformes</taxon>
        <taxon>Anguillidae</taxon>
        <taxon>Anguilla</taxon>
    </lineage>
</organism>
<reference evidence="1" key="2">
    <citation type="journal article" date="2015" name="Fish Shellfish Immunol.">
        <title>Early steps in the European eel (Anguilla anguilla)-Vibrio vulnificus interaction in the gills: Role of the RtxA13 toxin.</title>
        <authorList>
            <person name="Callol A."/>
            <person name="Pajuelo D."/>
            <person name="Ebbesson L."/>
            <person name="Teles M."/>
            <person name="MacKenzie S."/>
            <person name="Amaro C."/>
        </authorList>
    </citation>
    <scope>NUCLEOTIDE SEQUENCE</scope>
</reference>
<protein>
    <submittedName>
        <fullName evidence="1">Uncharacterized protein</fullName>
    </submittedName>
</protein>
<sequence length="43" mass="5147">MFLFTELYRQCDDSTTIKCHVNVSLIYFTYCTQSSFSTLTFYK</sequence>
<evidence type="ECO:0000313" key="1">
    <source>
        <dbReference type="EMBL" id="JAH05733.1"/>
    </source>
</evidence>
<dbReference type="AlphaFoldDB" id="A0A0E9PPI7"/>
<dbReference type="InterPro" id="IPR036668">
    <property type="entry name" value="Antifreeze_sf"/>
</dbReference>
<name>A0A0E9PPI7_ANGAN</name>
<dbReference type="SUPFAM" id="SSF51177">
    <property type="entry name" value="An insect antifreeze protein"/>
    <property type="match status" value="1"/>
</dbReference>
<proteinExistence type="predicted"/>
<reference evidence="1" key="1">
    <citation type="submission" date="2014-11" db="EMBL/GenBank/DDBJ databases">
        <authorList>
            <person name="Amaro Gonzalez C."/>
        </authorList>
    </citation>
    <scope>NUCLEOTIDE SEQUENCE</scope>
</reference>
<accession>A0A0E9PPI7</accession>